<sequence>MRISDLELELPRQEMQISYWVDEPAIGSSSPNCNFSLDKTEREPDSCVPHRPALLFNIFRHTGLVQDLLIRQDPVKLEVLGHLQSMANGEPGVLGINDEEHHALNSTNGCPAIKQSSCNESFDFSHAFFSLQQAIYAASQCKDDTKTKRLSKPQRLKTVKNRIKNG</sequence>
<accession>A0AA35M9E9</accession>
<evidence type="ECO:0000313" key="2">
    <source>
        <dbReference type="Proteomes" id="UP001160390"/>
    </source>
</evidence>
<dbReference type="Proteomes" id="UP001160390">
    <property type="component" value="Unassembled WGS sequence"/>
</dbReference>
<proteinExistence type="predicted"/>
<name>A0AA35M9E9_9HYPO</name>
<reference evidence="1" key="1">
    <citation type="submission" date="2023-01" db="EMBL/GenBank/DDBJ databases">
        <authorList>
            <person name="Piombo E."/>
        </authorList>
    </citation>
    <scope>NUCLEOTIDE SEQUENCE</scope>
</reference>
<keyword evidence="2" id="KW-1185">Reference proteome</keyword>
<organism evidence="1 2">
    <name type="scientific">Clonostachys chloroleuca</name>
    <dbReference type="NCBI Taxonomy" id="1926264"/>
    <lineage>
        <taxon>Eukaryota</taxon>
        <taxon>Fungi</taxon>
        <taxon>Dikarya</taxon>
        <taxon>Ascomycota</taxon>
        <taxon>Pezizomycotina</taxon>
        <taxon>Sordariomycetes</taxon>
        <taxon>Hypocreomycetidae</taxon>
        <taxon>Hypocreales</taxon>
        <taxon>Bionectriaceae</taxon>
        <taxon>Clonostachys</taxon>
    </lineage>
</organism>
<comment type="caution">
    <text evidence="1">The sequence shown here is derived from an EMBL/GenBank/DDBJ whole genome shotgun (WGS) entry which is preliminary data.</text>
</comment>
<gene>
    <name evidence="1" type="ORF">CCHLO57077_00017650</name>
</gene>
<dbReference type="AlphaFoldDB" id="A0AA35M9E9"/>
<dbReference type="EMBL" id="CABFNP030001210">
    <property type="protein sequence ID" value="CAI6092479.1"/>
    <property type="molecule type" value="Genomic_DNA"/>
</dbReference>
<evidence type="ECO:0000313" key="1">
    <source>
        <dbReference type="EMBL" id="CAI6092479.1"/>
    </source>
</evidence>
<protein>
    <submittedName>
        <fullName evidence="1">Uncharacterized protein</fullName>
    </submittedName>
</protein>